<keyword evidence="2" id="KW-1185">Reference proteome</keyword>
<accession>A0ABT7GZ77</accession>
<comment type="caution">
    <text evidence="1">The sequence shown here is derived from an EMBL/GenBank/DDBJ whole genome shotgun (WGS) entry which is preliminary data.</text>
</comment>
<organism evidence="1 2">
    <name type="scientific">Streptomyces katrae</name>
    <dbReference type="NCBI Taxonomy" id="68223"/>
    <lineage>
        <taxon>Bacteria</taxon>
        <taxon>Bacillati</taxon>
        <taxon>Actinomycetota</taxon>
        <taxon>Actinomycetes</taxon>
        <taxon>Kitasatosporales</taxon>
        <taxon>Streptomycetaceae</taxon>
        <taxon>Streptomyces</taxon>
    </lineage>
</organism>
<sequence>MDTDRDVRTVLGAIPREVKDEFRYDEIPWERFPHFYGTGADVPGLLRMLASDDAEAAGRALRRLWTTVHHQGSTIEVASLAVPFLLRIAAAGHPGLRADTLTLVAVSGRCQHLGDGTREGLLQVAEDPLLIGPVECPVDWTVQAARDAVTSDLHLPLSLLPDPDPKVRSAAAFVLALATGEVPRVRSALRERLVVEDEPAVQVSLVLAVAQLAREQRDGSARDWVRELWSDPGRPPHVRIGAGLAWLCLVDSPAPDELRALLTDPGVRRHGDLFRQVPWISPVDSVDGLRRCIEDMLTPSAP</sequence>
<gene>
    <name evidence="1" type="ORF">QEZ40_003756</name>
</gene>
<dbReference type="InterPro" id="IPR011989">
    <property type="entry name" value="ARM-like"/>
</dbReference>
<dbReference type="EMBL" id="JASITI010000032">
    <property type="protein sequence ID" value="MDK9498571.1"/>
    <property type="molecule type" value="Genomic_DNA"/>
</dbReference>
<name>A0ABT7GZ77_9ACTN</name>
<evidence type="ECO:0000313" key="2">
    <source>
        <dbReference type="Proteomes" id="UP001223390"/>
    </source>
</evidence>
<dbReference type="InterPro" id="IPR016024">
    <property type="entry name" value="ARM-type_fold"/>
</dbReference>
<protein>
    <submittedName>
        <fullName evidence="1">HEAT repeat domain-containing protein</fullName>
    </submittedName>
</protein>
<dbReference type="Gene3D" id="1.25.10.10">
    <property type="entry name" value="Leucine-rich Repeat Variant"/>
    <property type="match status" value="1"/>
</dbReference>
<evidence type="ECO:0000313" key="1">
    <source>
        <dbReference type="EMBL" id="MDK9498571.1"/>
    </source>
</evidence>
<dbReference type="Proteomes" id="UP001223390">
    <property type="component" value="Unassembled WGS sequence"/>
</dbReference>
<dbReference type="RefSeq" id="WP_285344637.1">
    <property type="nucleotide sequence ID" value="NZ_JASITI010000032.1"/>
</dbReference>
<reference evidence="1 2" key="1">
    <citation type="submission" date="2023-05" db="EMBL/GenBank/DDBJ databases">
        <title>Sequencing and Assembly of Streptomyces sp. NP73.</title>
        <authorList>
            <person name="Konwar A.N."/>
            <person name="Saikia K."/>
            <person name="Thakur D."/>
        </authorList>
    </citation>
    <scope>NUCLEOTIDE SEQUENCE [LARGE SCALE GENOMIC DNA]</scope>
    <source>
        <strain evidence="1 2">NP73</strain>
    </source>
</reference>
<proteinExistence type="predicted"/>
<dbReference type="SUPFAM" id="SSF48371">
    <property type="entry name" value="ARM repeat"/>
    <property type="match status" value="1"/>
</dbReference>